<dbReference type="Proteomes" id="UP000770661">
    <property type="component" value="Unassembled WGS sequence"/>
</dbReference>
<organism evidence="2 3">
    <name type="scientific">Chionoecetes opilio</name>
    <name type="common">Atlantic snow crab</name>
    <name type="synonym">Cancer opilio</name>
    <dbReference type="NCBI Taxonomy" id="41210"/>
    <lineage>
        <taxon>Eukaryota</taxon>
        <taxon>Metazoa</taxon>
        <taxon>Ecdysozoa</taxon>
        <taxon>Arthropoda</taxon>
        <taxon>Crustacea</taxon>
        <taxon>Multicrustacea</taxon>
        <taxon>Malacostraca</taxon>
        <taxon>Eumalacostraca</taxon>
        <taxon>Eucarida</taxon>
        <taxon>Decapoda</taxon>
        <taxon>Pleocyemata</taxon>
        <taxon>Brachyura</taxon>
        <taxon>Eubrachyura</taxon>
        <taxon>Majoidea</taxon>
        <taxon>Majidae</taxon>
        <taxon>Chionoecetes</taxon>
    </lineage>
</organism>
<reference evidence="2" key="1">
    <citation type="submission" date="2020-07" db="EMBL/GenBank/DDBJ databases">
        <title>The High-quality genome of the commercially important snow crab, Chionoecetes opilio.</title>
        <authorList>
            <person name="Jeong J.-H."/>
            <person name="Ryu S."/>
        </authorList>
    </citation>
    <scope>NUCLEOTIDE SEQUENCE</scope>
    <source>
        <strain evidence="2">MADBK_172401_WGS</strain>
        <tissue evidence="2">Digestive gland</tissue>
    </source>
</reference>
<evidence type="ECO:0000313" key="2">
    <source>
        <dbReference type="EMBL" id="KAG0730522.1"/>
    </source>
</evidence>
<dbReference type="EMBL" id="JACEEZ010000114">
    <property type="protein sequence ID" value="KAG0730522.1"/>
    <property type="molecule type" value="Genomic_DNA"/>
</dbReference>
<gene>
    <name evidence="1" type="ORF">GWK47_001620</name>
    <name evidence="2" type="ORF">GWK47_028088</name>
</gene>
<sequence length="147" mass="16534">MSKPKKFQKRIDCEVLINDAERLEKKGDVTINPAFKQEVIAEASKTRGNHRISIVEHKHIDAAKQLKSDPDITIRRADKAATYVIIDASEYLNKIDDILSDTTKFTKINKDPKEALKIKVNKLITKNNSASTAIQFGKLSGEYGMGY</sequence>
<name>A0A8J4YMA2_CHIOP</name>
<dbReference type="EMBL" id="JACEEZ010020650">
    <property type="protein sequence ID" value="KAG0714304.1"/>
    <property type="molecule type" value="Genomic_DNA"/>
</dbReference>
<dbReference type="AlphaFoldDB" id="A0A8J4YMA2"/>
<protein>
    <submittedName>
        <fullName evidence="2">Uncharacterized protein</fullName>
    </submittedName>
</protein>
<evidence type="ECO:0000313" key="3">
    <source>
        <dbReference type="Proteomes" id="UP000770661"/>
    </source>
</evidence>
<evidence type="ECO:0000313" key="1">
    <source>
        <dbReference type="EMBL" id="KAG0714304.1"/>
    </source>
</evidence>
<proteinExistence type="predicted"/>
<comment type="caution">
    <text evidence="2">The sequence shown here is derived from an EMBL/GenBank/DDBJ whole genome shotgun (WGS) entry which is preliminary data.</text>
</comment>
<keyword evidence="3" id="KW-1185">Reference proteome</keyword>
<dbReference type="OrthoDB" id="10063753at2759"/>
<accession>A0A8J4YMA2</accession>